<dbReference type="InterPro" id="IPR002347">
    <property type="entry name" value="SDR_fam"/>
</dbReference>
<dbReference type="Gene3D" id="3.40.50.720">
    <property type="entry name" value="NAD(P)-binding Rossmann-like Domain"/>
    <property type="match status" value="1"/>
</dbReference>
<reference evidence="3" key="1">
    <citation type="journal article" date="2020" name="Nat. Commun.">
        <title>Large-scale genome sequencing of mycorrhizal fungi provides insights into the early evolution of symbiotic traits.</title>
        <authorList>
            <person name="Miyauchi S."/>
            <person name="Kiss E."/>
            <person name="Kuo A."/>
            <person name="Drula E."/>
            <person name="Kohler A."/>
            <person name="Sanchez-Garcia M."/>
            <person name="Morin E."/>
            <person name="Andreopoulos B."/>
            <person name="Barry K.W."/>
            <person name="Bonito G."/>
            <person name="Buee M."/>
            <person name="Carver A."/>
            <person name="Chen C."/>
            <person name="Cichocki N."/>
            <person name="Clum A."/>
            <person name="Culley D."/>
            <person name="Crous P.W."/>
            <person name="Fauchery L."/>
            <person name="Girlanda M."/>
            <person name="Hayes R.D."/>
            <person name="Keri Z."/>
            <person name="LaButti K."/>
            <person name="Lipzen A."/>
            <person name="Lombard V."/>
            <person name="Magnuson J."/>
            <person name="Maillard F."/>
            <person name="Murat C."/>
            <person name="Nolan M."/>
            <person name="Ohm R.A."/>
            <person name="Pangilinan J."/>
            <person name="Pereira M.F."/>
            <person name="Perotto S."/>
            <person name="Peter M."/>
            <person name="Pfister S."/>
            <person name="Riley R."/>
            <person name="Sitrit Y."/>
            <person name="Stielow J.B."/>
            <person name="Szollosi G."/>
            <person name="Zifcakova L."/>
            <person name="Stursova M."/>
            <person name="Spatafora J.W."/>
            <person name="Tedersoo L."/>
            <person name="Vaario L.M."/>
            <person name="Yamada A."/>
            <person name="Yan M."/>
            <person name="Wang P."/>
            <person name="Xu J."/>
            <person name="Bruns T."/>
            <person name="Baldrian P."/>
            <person name="Vilgalys R."/>
            <person name="Dunand C."/>
            <person name="Henrissat B."/>
            <person name="Grigoriev I.V."/>
            <person name="Hibbett D."/>
            <person name="Nagy L.G."/>
            <person name="Martin F.M."/>
        </authorList>
    </citation>
    <scope>NUCLEOTIDE SEQUENCE</scope>
    <source>
        <strain evidence="3">UH-Tt-Lm1</strain>
    </source>
</reference>
<keyword evidence="4" id="KW-1185">Reference proteome</keyword>
<dbReference type="SUPFAM" id="SSF51735">
    <property type="entry name" value="NAD(P)-binding Rossmann-fold domains"/>
    <property type="match status" value="1"/>
</dbReference>
<evidence type="ECO:0000256" key="1">
    <source>
        <dbReference type="ARBA" id="ARBA00022857"/>
    </source>
</evidence>
<comment type="similarity">
    <text evidence="2">Belongs to the short-chain dehydrogenases/reductases (SDR) family.</text>
</comment>
<dbReference type="Pfam" id="PF00106">
    <property type="entry name" value="adh_short"/>
    <property type="match status" value="1"/>
</dbReference>
<dbReference type="PROSITE" id="PS00061">
    <property type="entry name" value="ADH_SHORT"/>
    <property type="match status" value="1"/>
</dbReference>
<dbReference type="PANTHER" id="PTHR45458:SF3">
    <property type="entry name" value="CHAIN DEHYDROGENASE (ATSC), PUTATIVE-RELATED"/>
    <property type="match status" value="1"/>
</dbReference>
<evidence type="ECO:0000313" key="4">
    <source>
        <dbReference type="Proteomes" id="UP000736335"/>
    </source>
</evidence>
<dbReference type="OrthoDB" id="9876299at2759"/>
<protein>
    <submittedName>
        <fullName evidence="3">NAD-P-binding protein</fullName>
    </submittedName>
</protein>
<accession>A0A9P6HKH5</accession>
<dbReference type="InterPro" id="IPR020904">
    <property type="entry name" value="Sc_DH/Rdtase_CS"/>
</dbReference>
<dbReference type="PRINTS" id="PR00080">
    <property type="entry name" value="SDRFAMILY"/>
</dbReference>
<evidence type="ECO:0000256" key="2">
    <source>
        <dbReference type="RuleBase" id="RU000363"/>
    </source>
</evidence>
<dbReference type="AlphaFoldDB" id="A0A9P6HKH5"/>
<dbReference type="GO" id="GO:0016616">
    <property type="term" value="F:oxidoreductase activity, acting on the CH-OH group of donors, NAD or NADP as acceptor"/>
    <property type="evidence" value="ECO:0007669"/>
    <property type="project" value="TreeGrafter"/>
</dbReference>
<dbReference type="InterPro" id="IPR036291">
    <property type="entry name" value="NAD(P)-bd_dom_sf"/>
</dbReference>
<dbReference type="EMBL" id="WIUZ02000005">
    <property type="protein sequence ID" value="KAF9787194.1"/>
    <property type="molecule type" value="Genomic_DNA"/>
</dbReference>
<dbReference type="PANTHER" id="PTHR45458">
    <property type="entry name" value="SHORT-CHAIN DEHYDROGENASE/REDUCTASE SDR"/>
    <property type="match status" value="1"/>
</dbReference>
<gene>
    <name evidence="3" type="ORF">BJ322DRAFT_1054032</name>
</gene>
<proteinExistence type="inferred from homology"/>
<organism evidence="3 4">
    <name type="scientific">Thelephora terrestris</name>
    <dbReference type="NCBI Taxonomy" id="56493"/>
    <lineage>
        <taxon>Eukaryota</taxon>
        <taxon>Fungi</taxon>
        <taxon>Dikarya</taxon>
        <taxon>Basidiomycota</taxon>
        <taxon>Agaricomycotina</taxon>
        <taxon>Agaricomycetes</taxon>
        <taxon>Thelephorales</taxon>
        <taxon>Thelephoraceae</taxon>
        <taxon>Thelephora</taxon>
    </lineage>
</organism>
<keyword evidence="1" id="KW-0521">NADP</keyword>
<sequence>MVSYAVTGASRGLGLAFVQALHARRTLRNPKSIIFALVQDLDTCDELKKLGRSDIHIIPSDLDKPETLCSAAAEVAKMTGGSLDIFINNAALIPSERGGYTLTSYIGKNDLLIQDFNKFYKTNVVGAVAVTNAFLLLIEKGAQKKVVNISSAAGDLNFVDKTGYISAVPYGVSKAALNYVNKKYAVEFRGKGYTFLAVSPGLVDTRPPPRKPLFSRILLKQWAEALL</sequence>
<dbReference type="Proteomes" id="UP000736335">
    <property type="component" value="Unassembled WGS sequence"/>
</dbReference>
<evidence type="ECO:0000313" key="3">
    <source>
        <dbReference type="EMBL" id="KAF9787194.1"/>
    </source>
</evidence>
<dbReference type="PRINTS" id="PR00081">
    <property type="entry name" value="GDHRDH"/>
</dbReference>
<dbReference type="InterPro" id="IPR052184">
    <property type="entry name" value="SDR_enzymes"/>
</dbReference>
<name>A0A9P6HKH5_9AGAM</name>
<comment type="caution">
    <text evidence="3">The sequence shown here is derived from an EMBL/GenBank/DDBJ whole genome shotgun (WGS) entry which is preliminary data.</text>
</comment>
<reference evidence="3" key="2">
    <citation type="submission" date="2020-11" db="EMBL/GenBank/DDBJ databases">
        <authorList>
            <consortium name="DOE Joint Genome Institute"/>
            <person name="Kuo A."/>
            <person name="Miyauchi S."/>
            <person name="Kiss E."/>
            <person name="Drula E."/>
            <person name="Kohler A."/>
            <person name="Sanchez-Garcia M."/>
            <person name="Andreopoulos B."/>
            <person name="Barry K.W."/>
            <person name="Bonito G."/>
            <person name="Buee M."/>
            <person name="Carver A."/>
            <person name="Chen C."/>
            <person name="Cichocki N."/>
            <person name="Clum A."/>
            <person name="Culley D."/>
            <person name="Crous P.W."/>
            <person name="Fauchery L."/>
            <person name="Girlanda M."/>
            <person name="Hayes R."/>
            <person name="Keri Z."/>
            <person name="Labutti K."/>
            <person name="Lipzen A."/>
            <person name="Lombard V."/>
            <person name="Magnuson J."/>
            <person name="Maillard F."/>
            <person name="Morin E."/>
            <person name="Murat C."/>
            <person name="Nolan M."/>
            <person name="Ohm R."/>
            <person name="Pangilinan J."/>
            <person name="Pereira M."/>
            <person name="Perotto S."/>
            <person name="Peter M."/>
            <person name="Riley R."/>
            <person name="Sitrit Y."/>
            <person name="Stielow B."/>
            <person name="Szollosi G."/>
            <person name="Zifcakova L."/>
            <person name="Stursova M."/>
            <person name="Spatafora J.W."/>
            <person name="Tedersoo L."/>
            <person name="Vaario L.-M."/>
            <person name="Yamada A."/>
            <person name="Yan M."/>
            <person name="Wang P."/>
            <person name="Xu J."/>
            <person name="Bruns T."/>
            <person name="Baldrian P."/>
            <person name="Vilgalys R."/>
            <person name="Henrissat B."/>
            <person name="Grigoriev I.V."/>
            <person name="Hibbett D."/>
            <person name="Nagy L.G."/>
            <person name="Martin F.M."/>
        </authorList>
    </citation>
    <scope>NUCLEOTIDE SEQUENCE</scope>
    <source>
        <strain evidence="3">UH-Tt-Lm1</strain>
    </source>
</reference>